<dbReference type="Proteomes" id="UP000712600">
    <property type="component" value="Unassembled WGS sequence"/>
</dbReference>
<reference evidence="2" key="1">
    <citation type="submission" date="2019-12" db="EMBL/GenBank/DDBJ databases">
        <title>Genome sequencing and annotation of Brassica cretica.</title>
        <authorList>
            <person name="Studholme D.J."/>
            <person name="Sarris P."/>
        </authorList>
    </citation>
    <scope>NUCLEOTIDE SEQUENCE</scope>
    <source>
        <strain evidence="2">PFS-109/04</strain>
        <tissue evidence="2">Leaf</tissue>
    </source>
</reference>
<comment type="caution">
    <text evidence="2">The sequence shown here is derived from an EMBL/GenBank/DDBJ whole genome shotgun (WGS) entry which is preliminary data.</text>
</comment>
<organism evidence="2 3">
    <name type="scientific">Brassica cretica</name>
    <name type="common">Mustard</name>
    <dbReference type="NCBI Taxonomy" id="69181"/>
    <lineage>
        <taxon>Eukaryota</taxon>
        <taxon>Viridiplantae</taxon>
        <taxon>Streptophyta</taxon>
        <taxon>Embryophyta</taxon>
        <taxon>Tracheophyta</taxon>
        <taxon>Spermatophyta</taxon>
        <taxon>Magnoliopsida</taxon>
        <taxon>eudicotyledons</taxon>
        <taxon>Gunneridae</taxon>
        <taxon>Pentapetalae</taxon>
        <taxon>rosids</taxon>
        <taxon>malvids</taxon>
        <taxon>Brassicales</taxon>
        <taxon>Brassicaceae</taxon>
        <taxon>Brassiceae</taxon>
        <taxon>Brassica</taxon>
    </lineage>
</organism>
<evidence type="ECO:0000256" key="1">
    <source>
        <dbReference type="SAM" id="MobiDB-lite"/>
    </source>
</evidence>
<evidence type="ECO:0000313" key="3">
    <source>
        <dbReference type="Proteomes" id="UP000712600"/>
    </source>
</evidence>
<accession>A0A8S9NNW4</accession>
<feature type="region of interest" description="Disordered" evidence="1">
    <location>
        <begin position="54"/>
        <end position="73"/>
    </location>
</feature>
<gene>
    <name evidence="2" type="ORF">F2Q69_00008374</name>
</gene>
<dbReference type="EMBL" id="QGKX02001521">
    <property type="protein sequence ID" value="KAF3506514.1"/>
    <property type="molecule type" value="Genomic_DNA"/>
</dbReference>
<name>A0A8S9NNW4_BRACR</name>
<protein>
    <submittedName>
        <fullName evidence="2">Uncharacterized protein</fullName>
    </submittedName>
</protein>
<proteinExistence type="predicted"/>
<sequence>MLKQILESQTRSEKHIGYELKNLHTKVDGSYNDLNNKFSNLASNFKALENQFTSMSSNSKRPMGSLPGTSEQNSKETMKFITLEVVNSCLLELSLGIMRSKMGRWSSMWMMMWLLWMRKPMKRSWRR</sequence>
<evidence type="ECO:0000313" key="2">
    <source>
        <dbReference type="EMBL" id="KAF3506514.1"/>
    </source>
</evidence>
<dbReference type="AlphaFoldDB" id="A0A8S9NNW4"/>